<evidence type="ECO:0000313" key="2">
    <source>
        <dbReference type="EMBL" id="GAG31499.1"/>
    </source>
</evidence>
<evidence type="ECO:0000259" key="1">
    <source>
        <dbReference type="Pfam" id="PF02771"/>
    </source>
</evidence>
<feature type="domain" description="Acyl-CoA dehydrogenase/oxidase N-terminal" evidence="1">
    <location>
        <begin position="7"/>
        <end position="110"/>
    </location>
</feature>
<name>X0WKL9_9ZZZZ</name>
<dbReference type="Gene3D" id="1.10.540.10">
    <property type="entry name" value="Acyl-CoA dehydrogenase/oxidase, N-terminal domain"/>
    <property type="match status" value="1"/>
</dbReference>
<dbReference type="InterPro" id="IPR013786">
    <property type="entry name" value="AcylCoA_DH/ox_N"/>
</dbReference>
<proteinExistence type="predicted"/>
<dbReference type="AlphaFoldDB" id="X0WKL9"/>
<protein>
    <recommendedName>
        <fullName evidence="1">Acyl-CoA dehydrogenase/oxidase N-terminal domain-containing protein</fullName>
    </recommendedName>
</protein>
<dbReference type="InterPro" id="IPR037069">
    <property type="entry name" value="AcylCoA_DH/ox_N_sf"/>
</dbReference>
<dbReference type="SUPFAM" id="SSF56645">
    <property type="entry name" value="Acyl-CoA dehydrogenase NM domain-like"/>
    <property type="match status" value="1"/>
</dbReference>
<comment type="caution">
    <text evidence="2">The sequence shown here is derived from an EMBL/GenBank/DDBJ whole genome shotgun (WGS) entry which is preliminary data.</text>
</comment>
<dbReference type="PANTHER" id="PTHR43884:SF12">
    <property type="entry name" value="ISOVALERYL-COA DEHYDROGENASE, MITOCHONDRIAL-RELATED"/>
    <property type="match status" value="1"/>
</dbReference>
<dbReference type="PANTHER" id="PTHR43884">
    <property type="entry name" value="ACYL-COA DEHYDROGENASE"/>
    <property type="match status" value="1"/>
</dbReference>
<gene>
    <name evidence="2" type="ORF">S01H1_62932</name>
</gene>
<feature type="non-terminal residue" evidence="2">
    <location>
        <position position="121"/>
    </location>
</feature>
<reference evidence="2" key="1">
    <citation type="journal article" date="2014" name="Front. Microbiol.">
        <title>High frequency of phylogenetically diverse reductive dehalogenase-homologous genes in deep subseafloor sedimentary metagenomes.</title>
        <authorList>
            <person name="Kawai M."/>
            <person name="Futagami T."/>
            <person name="Toyoda A."/>
            <person name="Takaki Y."/>
            <person name="Nishi S."/>
            <person name="Hori S."/>
            <person name="Arai W."/>
            <person name="Tsubouchi T."/>
            <person name="Morono Y."/>
            <person name="Uchiyama I."/>
            <person name="Ito T."/>
            <person name="Fujiyama A."/>
            <person name="Inagaki F."/>
            <person name="Takami H."/>
        </authorList>
    </citation>
    <scope>NUCLEOTIDE SEQUENCE</scope>
    <source>
        <strain evidence="2">Expedition CK06-06</strain>
    </source>
</reference>
<organism evidence="2">
    <name type="scientific">marine sediment metagenome</name>
    <dbReference type="NCBI Taxonomy" id="412755"/>
    <lineage>
        <taxon>unclassified sequences</taxon>
        <taxon>metagenomes</taxon>
        <taxon>ecological metagenomes</taxon>
    </lineage>
</organism>
<dbReference type="InterPro" id="IPR009100">
    <property type="entry name" value="AcylCoA_DH/oxidase_NM_dom_sf"/>
</dbReference>
<sequence>MLDFSYSEEQKILEDTVKKFTKNEIIPVCLEFENDLEGKLADEIFEKAAKIGILGTVVPKEYGGAGGRGIEANIVLENLSYGDVGIGCAIGANWWAQTAILMRGSQGLRDESGFQRANSGL</sequence>
<accession>X0WKL9</accession>
<dbReference type="GO" id="GO:0003995">
    <property type="term" value="F:acyl-CoA dehydrogenase activity"/>
    <property type="evidence" value="ECO:0007669"/>
    <property type="project" value="TreeGrafter"/>
</dbReference>
<dbReference type="Pfam" id="PF02771">
    <property type="entry name" value="Acyl-CoA_dh_N"/>
    <property type="match status" value="1"/>
</dbReference>
<dbReference type="EMBL" id="BARS01041370">
    <property type="protein sequence ID" value="GAG31499.1"/>
    <property type="molecule type" value="Genomic_DNA"/>
</dbReference>
<dbReference type="GO" id="GO:0050660">
    <property type="term" value="F:flavin adenine dinucleotide binding"/>
    <property type="evidence" value="ECO:0007669"/>
    <property type="project" value="InterPro"/>
</dbReference>